<dbReference type="InterPro" id="IPR012349">
    <property type="entry name" value="Split_barrel_FMN-bd"/>
</dbReference>
<proteinExistence type="inferred from homology"/>
<evidence type="ECO:0000256" key="2">
    <source>
        <dbReference type="ARBA" id="ARBA00049106"/>
    </source>
</evidence>
<gene>
    <name evidence="3" type="ORF">FDA94_31825</name>
</gene>
<name>A0A4U3M520_9ACTN</name>
<dbReference type="RefSeq" id="WP_137250762.1">
    <property type="nucleotide sequence ID" value="NZ_SZQA01000039.1"/>
</dbReference>
<organism evidence="3 4">
    <name type="scientific">Herbidospora galbida</name>
    <dbReference type="NCBI Taxonomy" id="2575442"/>
    <lineage>
        <taxon>Bacteria</taxon>
        <taxon>Bacillati</taxon>
        <taxon>Actinomycetota</taxon>
        <taxon>Actinomycetes</taxon>
        <taxon>Streptosporangiales</taxon>
        <taxon>Streptosporangiaceae</taxon>
        <taxon>Herbidospora</taxon>
    </lineage>
</organism>
<evidence type="ECO:0000313" key="4">
    <source>
        <dbReference type="Proteomes" id="UP000308705"/>
    </source>
</evidence>
<dbReference type="AlphaFoldDB" id="A0A4U3M520"/>
<dbReference type="PANTHER" id="PTHR39428">
    <property type="entry name" value="F420H(2)-DEPENDENT QUINONE REDUCTASE RV1261C"/>
    <property type="match status" value="1"/>
</dbReference>
<dbReference type="Pfam" id="PF04075">
    <property type="entry name" value="F420H2_quin_red"/>
    <property type="match status" value="1"/>
</dbReference>
<protein>
    <submittedName>
        <fullName evidence="3">Nitroreductase family deazaflavin-dependent oxidoreductase</fullName>
    </submittedName>
</protein>
<dbReference type="OrthoDB" id="8225825at2"/>
<sequence>MSNPTDGDIREINRKTIEEFRAHKGGGPFEGRALLILTTRGRVTGRPHTTPMMYVLEGDHLLVMASAAGAPEDPEWFRNLLKTPEVTVEVGDQVYIATARPTEGAEYDALWSQIKKNFPFFSEHEKAAGRKIPVVALERN</sequence>
<dbReference type="GO" id="GO:0016491">
    <property type="term" value="F:oxidoreductase activity"/>
    <property type="evidence" value="ECO:0007669"/>
    <property type="project" value="InterPro"/>
</dbReference>
<keyword evidence="4" id="KW-1185">Reference proteome</keyword>
<comment type="catalytic activity">
    <reaction evidence="2">
        <text>oxidized coenzyme F420-(gamma-L-Glu)(n) + a quinol + H(+) = reduced coenzyme F420-(gamma-L-Glu)(n) + a quinone</text>
        <dbReference type="Rhea" id="RHEA:39663"/>
        <dbReference type="Rhea" id="RHEA-COMP:12939"/>
        <dbReference type="Rhea" id="RHEA-COMP:14378"/>
        <dbReference type="ChEBI" id="CHEBI:15378"/>
        <dbReference type="ChEBI" id="CHEBI:24646"/>
        <dbReference type="ChEBI" id="CHEBI:132124"/>
        <dbReference type="ChEBI" id="CHEBI:133980"/>
        <dbReference type="ChEBI" id="CHEBI:139511"/>
    </reaction>
</comment>
<comment type="caution">
    <text evidence="3">The sequence shown here is derived from an EMBL/GenBank/DDBJ whole genome shotgun (WGS) entry which is preliminary data.</text>
</comment>
<accession>A0A4U3M520</accession>
<dbReference type="Gene3D" id="2.30.110.10">
    <property type="entry name" value="Electron Transport, Fmn-binding Protein, Chain A"/>
    <property type="match status" value="1"/>
</dbReference>
<dbReference type="EMBL" id="SZQA01000039">
    <property type="protein sequence ID" value="TKK83955.1"/>
    <property type="molecule type" value="Genomic_DNA"/>
</dbReference>
<dbReference type="InterPro" id="IPR004378">
    <property type="entry name" value="F420H2_quin_Rdtase"/>
</dbReference>
<dbReference type="PANTHER" id="PTHR39428:SF1">
    <property type="entry name" value="F420H(2)-DEPENDENT QUINONE REDUCTASE RV1261C"/>
    <property type="match status" value="1"/>
</dbReference>
<dbReference type="GO" id="GO:0070967">
    <property type="term" value="F:coenzyme F420 binding"/>
    <property type="evidence" value="ECO:0007669"/>
    <property type="project" value="TreeGrafter"/>
</dbReference>
<dbReference type="GO" id="GO:0005886">
    <property type="term" value="C:plasma membrane"/>
    <property type="evidence" value="ECO:0007669"/>
    <property type="project" value="TreeGrafter"/>
</dbReference>
<dbReference type="Proteomes" id="UP000308705">
    <property type="component" value="Unassembled WGS sequence"/>
</dbReference>
<evidence type="ECO:0000313" key="3">
    <source>
        <dbReference type="EMBL" id="TKK83955.1"/>
    </source>
</evidence>
<evidence type="ECO:0000256" key="1">
    <source>
        <dbReference type="ARBA" id="ARBA00008710"/>
    </source>
</evidence>
<comment type="similarity">
    <text evidence="1">Belongs to the F420H(2)-dependent quinone reductase family.</text>
</comment>
<reference evidence="3 4" key="1">
    <citation type="submission" date="2019-04" db="EMBL/GenBank/DDBJ databases">
        <title>Herbidospora sp. NEAU-GS14.nov., a novel actinomycete isolated from soil.</title>
        <authorList>
            <person name="Han L."/>
        </authorList>
    </citation>
    <scope>NUCLEOTIDE SEQUENCE [LARGE SCALE GENOMIC DNA]</scope>
    <source>
        <strain evidence="3 4">NEAU-GS14</strain>
    </source>
</reference>
<dbReference type="NCBIfam" id="TIGR00026">
    <property type="entry name" value="hi_GC_TIGR00026"/>
    <property type="match status" value="1"/>
</dbReference>
<dbReference type="SUPFAM" id="SSF50475">
    <property type="entry name" value="FMN-binding split barrel"/>
    <property type="match status" value="1"/>
</dbReference>